<gene>
    <name evidence="1" type="ORF">I4F81_008712</name>
</gene>
<accession>A0ACC3C7N4</accession>
<evidence type="ECO:0000313" key="2">
    <source>
        <dbReference type="Proteomes" id="UP000798662"/>
    </source>
</evidence>
<protein>
    <submittedName>
        <fullName evidence="1">Uncharacterized protein</fullName>
    </submittedName>
</protein>
<organism evidence="1 2">
    <name type="scientific">Pyropia yezoensis</name>
    <name type="common">Susabi-nori</name>
    <name type="synonym">Porphyra yezoensis</name>
    <dbReference type="NCBI Taxonomy" id="2788"/>
    <lineage>
        <taxon>Eukaryota</taxon>
        <taxon>Rhodophyta</taxon>
        <taxon>Bangiophyceae</taxon>
        <taxon>Bangiales</taxon>
        <taxon>Bangiaceae</taxon>
        <taxon>Pyropia</taxon>
    </lineage>
</organism>
<evidence type="ECO:0000313" key="1">
    <source>
        <dbReference type="EMBL" id="KAK1866192.1"/>
    </source>
</evidence>
<dbReference type="Proteomes" id="UP000798662">
    <property type="component" value="Chromosome 2"/>
</dbReference>
<comment type="caution">
    <text evidence="1">The sequence shown here is derived from an EMBL/GenBank/DDBJ whole genome shotgun (WGS) entry which is preliminary data.</text>
</comment>
<keyword evidence="2" id="KW-1185">Reference proteome</keyword>
<reference evidence="1" key="1">
    <citation type="submission" date="2019-11" db="EMBL/GenBank/DDBJ databases">
        <title>Nori genome reveals adaptations in red seaweeds to the harsh intertidal environment.</title>
        <authorList>
            <person name="Wang D."/>
            <person name="Mao Y."/>
        </authorList>
    </citation>
    <scope>NUCLEOTIDE SEQUENCE</scope>
    <source>
        <tissue evidence="1">Gametophyte</tissue>
    </source>
</reference>
<proteinExistence type="predicted"/>
<name>A0ACC3C7N4_PYRYE</name>
<dbReference type="EMBL" id="CM020619">
    <property type="protein sequence ID" value="KAK1866192.1"/>
    <property type="molecule type" value="Genomic_DNA"/>
</dbReference>
<sequence length="157" mass="17140">MPLAAGYGSREDNTFGERGLWQMRWALAAAPPFDYYLRVDDDSFLCLHKLRAELAAYPPVQFRRIDAQQGELTTYMHTPDATDRPAVYASFCERYLYAHHVSAAVATAAAAATRLHPVYSEVAVGAGGVRCPAAAGAPTFLASRHSARLPNVQVTQL</sequence>